<dbReference type="PANTHER" id="PTHR34722:SF4">
    <property type="entry name" value="HOMOLOG OF ODR-2 (TWO)-RELATED"/>
    <property type="match status" value="1"/>
</dbReference>
<organism evidence="3 4">
    <name type="scientific">Bursaphelenchus okinawaensis</name>
    <dbReference type="NCBI Taxonomy" id="465554"/>
    <lineage>
        <taxon>Eukaryota</taxon>
        <taxon>Metazoa</taxon>
        <taxon>Ecdysozoa</taxon>
        <taxon>Nematoda</taxon>
        <taxon>Chromadorea</taxon>
        <taxon>Rhabditida</taxon>
        <taxon>Tylenchina</taxon>
        <taxon>Tylenchomorpha</taxon>
        <taxon>Aphelenchoidea</taxon>
        <taxon>Aphelenchoididae</taxon>
        <taxon>Bursaphelenchus</taxon>
    </lineage>
</organism>
<dbReference type="PANTHER" id="PTHR34722">
    <property type="entry name" value="HOMOLOG OF ODR-2 (TWO)-RELATED"/>
    <property type="match status" value="1"/>
</dbReference>
<accession>A0A811KQH2</accession>
<feature type="region of interest" description="Disordered" evidence="1">
    <location>
        <begin position="124"/>
        <end position="175"/>
    </location>
</feature>
<gene>
    <name evidence="3" type="ORF">BOKJ2_LOCUS7149</name>
</gene>
<evidence type="ECO:0000313" key="3">
    <source>
        <dbReference type="EMBL" id="CAD5217561.1"/>
    </source>
</evidence>
<dbReference type="Pfam" id="PF06579">
    <property type="entry name" value="Ly-6_related"/>
    <property type="match status" value="1"/>
</dbReference>
<keyword evidence="4" id="KW-1185">Reference proteome</keyword>
<feature type="compositionally biased region" description="Pro residues" evidence="1">
    <location>
        <begin position="139"/>
        <end position="165"/>
    </location>
</feature>
<dbReference type="GO" id="GO:0043025">
    <property type="term" value="C:neuronal cell body"/>
    <property type="evidence" value="ECO:0007669"/>
    <property type="project" value="TreeGrafter"/>
</dbReference>
<feature type="compositionally biased region" description="Low complexity" evidence="1">
    <location>
        <begin position="124"/>
        <end position="138"/>
    </location>
</feature>
<dbReference type="GO" id="GO:0042048">
    <property type="term" value="P:olfactory behavior"/>
    <property type="evidence" value="ECO:0007669"/>
    <property type="project" value="TreeGrafter"/>
</dbReference>
<protein>
    <submittedName>
        <fullName evidence="3">Uncharacterized protein</fullName>
    </submittedName>
</protein>
<dbReference type="OrthoDB" id="5854121at2759"/>
<evidence type="ECO:0000313" key="4">
    <source>
        <dbReference type="Proteomes" id="UP000614601"/>
    </source>
</evidence>
<dbReference type="GO" id="GO:0030424">
    <property type="term" value="C:axon"/>
    <property type="evidence" value="ECO:0007669"/>
    <property type="project" value="TreeGrafter"/>
</dbReference>
<proteinExistence type="predicted"/>
<feature type="signal peptide" evidence="2">
    <location>
        <begin position="1"/>
        <end position="23"/>
    </location>
</feature>
<dbReference type="Proteomes" id="UP000614601">
    <property type="component" value="Unassembled WGS sequence"/>
</dbReference>
<evidence type="ECO:0000256" key="1">
    <source>
        <dbReference type="SAM" id="MobiDB-lite"/>
    </source>
</evidence>
<keyword evidence="2" id="KW-0732">Signal</keyword>
<evidence type="ECO:0000256" key="2">
    <source>
        <dbReference type="SAM" id="SignalP"/>
    </source>
</evidence>
<name>A0A811KQH2_9BILA</name>
<comment type="caution">
    <text evidence="3">The sequence shown here is derived from an EMBL/GenBank/DDBJ whole genome shotgun (WGS) entry which is preliminary data.</text>
</comment>
<feature type="chain" id="PRO_5044131678" evidence="2">
    <location>
        <begin position="24"/>
        <end position="175"/>
    </location>
</feature>
<sequence length="175" mass="19361">MHQYHLLLLVCSVGLQVLGYTSAAQHYVREHTFKNRYCYSCMSRDFEKHWSYLDQIYYRPINFTDECHSMAPEKFIGRQPCSHSLCVTVVEPRVLAGRYVGNNVIRGCFSTVFKYGEVPVNTVAAQPSPAQPSLAQPSPAQPSPAQPSPAQPSPTQPSPAQPSPAQPSKTQPSPA</sequence>
<dbReference type="InterPro" id="IPR010558">
    <property type="entry name" value="Ly-6-related"/>
</dbReference>
<feature type="compositionally biased region" description="Low complexity" evidence="1">
    <location>
        <begin position="166"/>
        <end position="175"/>
    </location>
</feature>
<dbReference type="EMBL" id="CAJFDH010000003">
    <property type="protein sequence ID" value="CAD5217561.1"/>
    <property type="molecule type" value="Genomic_DNA"/>
</dbReference>
<dbReference type="GO" id="GO:1990834">
    <property type="term" value="P:response to odorant"/>
    <property type="evidence" value="ECO:0007669"/>
    <property type="project" value="TreeGrafter"/>
</dbReference>
<dbReference type="Proteomes" id="UP000783686">
    <property type="component" value="Unassembled WGS sequence"/>
</dbReference>
<dbReference type="EMBL" id="CAJFCW020000003">
    <property type="protein sequence ID" value="CAG9108026.1"/>
    <property type="molecule type" value="Genomic_DNA"/>
</dbReference>
<reference evidence="3" key="1">
    <citation type="submission" date="2020-09" db="EMBL/GenBank/DDBJ databases">
        <authorList>
            <person name="Kikuchi T."/>
        </authorList>
    </citation>
    <scope>NUCLEOTIDE SEQUENCE</scope>
    <source>
        <strain evidence="3">SH1</strain>
    </source>
</reference>
<dbReference type="AlphaFoldDB" id="A0A811KQH2"/>